<dbReference type="Pfam" id="PF01381">
    <property type="entry name" value="HTH_3"/>
    <property type="match status" value="1"/>
</dbReference>
<dbReference type="CDD" id="cd00093">
    <property type="entry name" value="HTH_XRE"/>
    <property type="match status" value="1"/>
</dbReference>
<sequence length="134" mass="15388">MINLKVKLLKIILECKHFCLFLKQNIVFMWYRIFLLVFVANLFMGCGATESKDLNPDFYKTIGAQIREARLEQGVSQQDLADEVGVTQNGLSLIEDGLATPIHTKLIAIQNYLDVEFKFNGEHTSLEAYMERKK</sequence>
<name>A0A6S6U7L7_9BACT</name>
<evidence type="ECO:0000256" key="1">
    <source>
        <dbReference type="SAM" id="Phobius"/>
    </source>
</evidence>
<dbReference type="InterPro" id="IPR001387">
    <property type="entry name" value="Cro/C1-type_HTH"/>
</dbReference>
<feature type="domain" description="HTH cro/C1-type" evidence="2">
    <location>
        <begin position="66"/>
        <end position="120"/>
    </location>
</feature>
<dbReference type="EMBL" id="CACVAQ010000464">
    <property type="protein sequence ID" value="CAA6829116.1"/>
    <property type="molecule type" value="Genomic_DNA"/>
</dbReference>
<proteinExistence type="predicted"/>
<dbReference type="GO" id="GO:0003677">
    <property type="term" value="F:DNA binding"/>
    <property type="evidence" value="ECO:0007669"/>
    <property type="project" value="InterPro"/>
</dbReference>
<keyword evidence="1" id="KW-0472">Membrane</keyword>
<reference evidence="3" key="1">
    <citation type="submission" date="2020-01" db="EMBL/GenBank/DDBJ databases">
        <authorList>
            <person name="Meier V. D."/>
            <person name="Meier V D."/>
        </authorList>
    </citation>
    <scope>NUCLEOTIDE SEQUENCE</scope>
    <source>
        <strain evidence="3">HLG_WM_MAG_10</strain>
    </source>
</reference>
<keyword evidence="1" id="KW-0812">Transmembrane</keyword>
<feature type="transmembrane region" description="Helical" evidence="1">
    <location>
        <begin position="26"/>
        <end position="44"/>
    </location>
</feature>
<dbReference type="SUPFAM" id="SSF47413">
    <property type="entry name" value="lambda repressor-like DNA-binding domains"/>
    <property type="match status" value="1"/>
</dbReference>
<dbReference type="AlphaFoldDB" id="A0A6S6U7L7"/>
<gene>
    <name evidence="3" type="ORF">HELGO_WM58063</name>
</gene>
<evidence type="ECO:0000259" key="2">
    <source>
        <dbReference type="PROSITE" id="PS50943"/>
    </source>
</evidence>
<dbReference type="SMART" id="SM00530">
    <property type="entry name" value="HTH_XRE"/>
    <property type="match status" value="1"/>
</dbReference>
<keyword evidence="1" id="KW-1133">Transmembrane helix</keyword>
<organism evidence="3">
    <name type="scientific">uncultured Aureispira sp</name>
    <dbReference type="NCBI Taxonomy" id="1331704"/>
    <lineage>
        <taxon>Bacteria</taxon>
        <taxon>Pseudomonadati</taxon>
        <taxon>Bacteroidota</taxon>
        <taxon>Saprospiria</taxon>
        <taxon>Saprospirales</taxon>
        <taxon>Saprospiraceae</taxon>
        <taxon>Aureispira</taxon>
        <taxon>environmental samples</taxon>
    </lineage>
</organism>
<dbReference type="PROSITE" id="PS50943">
    <property type="entry name" value="HTH_CROC1"/>
    <property type="match status" value="1"/>
</dbReference>
<dbReference type="InterPro" id="IPR010982">
    <property type="entry name" value="Lambda_DNA-bd_dom_sf"/>
</dbReference>
<dbReference type="Gene3D" id="1.10.260.40">
    <property type="entry name" value="lambda repressor-like DNA-binding domains"/>
    <property type="match status" value="1"/>
</dbReference>
<accession>A0A6S6U7L7</accession>
<protein>
    <recommendedName>
        <fullName evidence="2">HTH cro/C1-type domain-containing protein</fullName>
    </recommendedName>
</protein>
<evidence type="ECO:0000313" key="3">
    <source>
        <dbReference type="EMBL" id="CAA6829116.1"/>
    </source>
</evidence>